<proteinExistence type="predicted"/>
<organism evidence="2 3">
    <name type="scientific">Thermoactinomyces mirandus</name>
    <dbReference type="NCBI Taxonomy" id="2756294"/>
    <lineage>
        <taxon>Bacteria</taxon>
        <taxon>Bacillati</taxon>
        <taxon>Bacillota</taxon>
        <taxon>Bacilli</taxon>
        <taxon>Bacillales</taxon>
        <taxon>Thermoactinomycetaceae</taxon>
        <taxon>Thermoactinomyces</taxon>
    </lineage>
</organism>
<comment type="caution">
    <text evidence="2">The sequence shown here is derived from an EMBL/GenBank/DDBJ whole genome shotgun (WGS) entry which is preliminary data.</text>
</comment>
<dbReference type="InterPro" id="IPR038765">
    <property type="entry name" value="Papain-like_cys_pep_sf"/>
</dbReference>
<feature type="domain" description="Transglutaminase-like" evidence="1">
    <location>
        <begin position="481"/>
        <end position="537"/>
    </location>
</feature>
<protein>
    <submittedName>
        <fullName evidence="2">Transglutaminase domain-containing protein</fullName>
    </submittedName>
</protein>
<dbReference type="EMBL" id="JACEOL010000038">
    <property type="protein sequence ID" value="MBA4603053.1"/>
    <property type="molecule type" value="Genomic_DNA"/>
</dbReference>
<accession>A0A7W2ARX4</accession>
<name>A0A7W2ARX4_9BACL</name>
<dbReference type="SUPFAM" id="SSF54001">
    <property type="entry name" value="Cysteine proteinases"/>
    <property type="match status" value="1"/>
</dbReference>
<evidence type="ECO:0000259" key="1">
    <source>
        <dbReference type="SMART" id="SM00460"/>
    </source>
</evidence>
<dbReference type="InterPro" id="IPR002931">
    <property type="entry name" value="Transglutaminase-like"/>
</dbReference>
<dbReference type="Gene3D" id="3.10.620.30">
    <property type="match status" value="1"/>
</dbReference>
<sequence length="575" mass="66774">MKSFLKILRKAGERMSWKWFSTGCALLTVCLLGIAIFQENGTLEKMYGQNSEKLFDLAYLQTGATDAKEIRLEDYARRIRANLEKPRLEPVRTKSVLSLAGTVGKPENLAVPYIWVHIEYREKRKRDLPATMDVYVPVKNGRFEKQIRLFQGKGEYRVFLRLPDREKEEYFYRMTSFTVSNTSDSLARDISYTMAGLGTELKLTSPETGYTRAQQAVWVRGKTDKSVQKILLQTTKGKESWKREIRVKDGQFEERIPLLFGKGIHRLDVMVPDHRRRGYHQEGAVLYVEQTGDIRREPITYSRLYAQRGIHLTRPVASGDTADLSCRVSGYIDRSAPYAKETTHMIASIRKGKNKATYFLPVKNYQFDDRIWLRFGPGNYDVRLYVPEITGENRDYFRFFTVARFEVNSVADRDLRYLLPSGGIESDHPDIRKLSKQILRHASTPREKARAIYEYVARTMTYDMDKYRNNEFHWSDSALKSLRTKKGVCQDYVFLTIALLRSADLPSRLVEGKAGGQRHAWVEVRVDGRWLAMDPTWGSGYITEKGTFAKRLDFRYFDPPQGFLDKTHRRTGFTY</sequence>
<gene>
    <name evidence="2" type="ORF">H2C83_12135</name>
</gene>
<evidence type="ECO:0000313" key="3">
    <source>
        <dbReference type="Proteomes" id="UP000538292"/>
    </source>
</evidence>
<dbReference type="SMART" id="SM00460">
    <property type="entry name" value="TGc"/>
    <property type="match status" value="1"/>
</dbReference>
<dbReference type="AlphaFoldDB" id="A0A7W2ARX4"/>
<dbReference type="PANTHER" id="PTHR33490">
    <property type="entry name" value="BLR5614 PROTEIN-RELATED"/>
    <property type="match status" value="1"/>
</dbReference>
<dbReference type="Proteomes" id="UP000538292">
    <property type="component" value="Unassembled WGS sequence"/>
</dbReference>
<evidence type="ECO:0000313" key="2">
    <source>
        <dbReference type="EMBL" id="MBA4603053.1"/>
    </source>
</evidence>
<reference evidence="2 3" key="1">
    <citation type="submission" date="2020-07" db="EMBL/GenBank/DDBJ databases">
        <title>Thermoactinomyces phylogeny.</title>
        <authorList>
            <person name="Dunlap C."/>
        </authorList>
    </citation>
    <scope>NUCLEOTIDE SEQUENCE [LARGE SCALE GENOMIC DNA]</scope>
    <source>
        <strain evidence="2 3">AMNI-1</strain>
    </source>
</reference>
<dbReference type="RefSeq" id="WP_181741197.1">
    <property type="nucleotide sequence ID" value="NZ_JACEOL010000038.1"/>
</dbReference>
<keyword evidence="3" id="KW-1185">Reference proteome</keyword>
<dbReference type="Pfam" id="PF01841">
    <property type="entry name" value="Transglut_core"/>
    <property type="match status" value="1"/>
</dbReference>